<gene>
    <name evidence="4" type="ORF">ANCDUO_23236</name>
</gene>
<dbReference type="Pfam" id="PF12796">
    <property type="entry name" value="Ank_2"/>
    <property type="match status" value="1"/>
</dbReference>
<dbReference type="InterPro" id="IPR036770">
    <property type="entry name" value="Ankyrin_rpt-contain_sf"/>
</dbReference>
<feature type="repeat" description="ANK" evidence="3">
    <location>
        <begin position="55"/>
        <end position="66"/>
    </location>
</feature>
<evidence type="ECO:0000256" key="3">
    <source>
        <dbReference type="PROSITE-ProRule" id="PRU00023"/>
    </source>
</evidence>
<dbReference type="Gene3D" id="1.25.40.20">
    <property type="entry name" value="Ankyrin repeat-containing domain"/>
    <property type="match status" value="1"/>
</dbReference>
<evidence type="ECO:0000256" key="1">
    <source>
        <dbReference type="ARBA" id="ARBA00022737"/>
    </source>
</evidence>
<dbReference type="Proteomes" id="UP000054047">
    <property type="component" value="Unassembled WGS sequence"/>
</dbReference>
<evidence type="ECO:0000313" key="5">
    <source>
        <dbReference type="Proteomes" id="UP000054047"/>
    </source>
</evidence>
<dbReference type="InterPro" id="IPR050776">
    <property type="entry name" value="Ank_Repeat/CDKN_Inhibitor"/>
</dbReference>
<keyword evidence="2 3" id="KW-0040">ANK repeat</keyword>
<dbReference type="InterPro" id="IPR002110">
    <property type="entry name" value="Ankyrin_rpt"/>
</dbReference>
<proteinExistence type="predicted"/>
<evidence type="ECO:0000313" key="4">
    <source>
        <dbReference type="EMBL" id="KIH46709.1"/>
    </source>
</evidence>
<dbReference type="PANTHER" id="PTHR24201">
    <property type="entry name" value="ANK_REP_REGION DOMAIN-CONTAINING PROTEIN"/>
    <property type="match status" value="1"/>
</dbReference>
<name>A0A0C2FIY2_9BILA</name>
<dbReference type="SUPFAM" id="SSF48403">
    <property type="entry name" value="Ankyrin repeat"/>
    <property type="match status" value="1"/>
</dbReference>
<keyword evidence="5" id="KW-1185">Reference proteome</keyword>
<keyword evidence="1" id="KW-0677">Repeat</keyword>
<dbReference type="AlphaFoldDB" id="A0A0C2FIY2"/>
<organism evidence="4 5">
    <name type="scientific">Ancylostoma duodenale</name>
    <dbReference type="NCBI Taxonomy" id="51022"/>
    <lineage>
        <taxon>Eukaryota</taxon>
        <taxon>Metazoa</taxon>
        <taxon>Ecdysozoa</taxon>
        <taxon>Nematoda</taxon>
        <taxon>Chromadorea</taxon>
        <taxon>Rhabditida</taxon>
        <taxon>Rhabditina</taxon>
        <taxon>Rhabditomorpha</taxon>
        <taxon>Strongyloidea</taxon>
        <taxon>Ancylostomatidae</taxon>
        <taxon>Ancylostomatinae</taxon>
        <taxon>Ancylostoma</taxon>
    </lineage>
</organism>
<feature type="non-terminal residue" evidence="4">
    <location>
        <position position="66"/>
    </location>
</feature>
<dbReference type="EMBL" id="KN768649">
    <property type="protein sequence ID" value="KIH46709.1"/>
    <property type="molecule type" value="Genomic_DNA"/>
</dbReference>
<reference evidence="4 5" key="1">
    <citation type="submission" date="2013-12" db="EMBL/GenBank/DDBJ databases">
        <title>Draft genome of the parsitic nematode Ancylostoma duodenale.</title>
        <authorList>
            <person name="Mitreva M."/>
        </authorList>
    </citation>
    <scope>NUCLEOTIDE SEQUENCE [LARGE SCALE GENOMIC DNA]</scope>
    <source>
        <strain evidence="4 5">Zhejiang</strain>
    </source>
</reference>
<accession>A0A0C2FIY2</accession>
<dbReference type="PROSITE" id="PS50297">
    <property type="entry name" value="ANK_REP_REGION"/>
    <property type="match status" value="1"/>
</dbReference>
<dbReference type="OrthoDB" id="5803825at2759"/>
<sequence>MLWVETLLHEYGARLDISDEVGRISLHRAASEGQTAVVRQLVEWDERLMMHKDEHGNTPLHLAAEK</sequence>
<dbReference type="PROSITE" id="PS50088">
    <property type="entry name" value="ANK_REPEAT"/>
    <property type="match status" value="1"/>
</dbReference>
<protein>
    <submittedName>
        <fullName evidence="4">Uncharacterized protein</fullName>
    </submittedName>
</protein>
<evidence type="ECO:0000256" key="2">
    <source>
        <dbReference type="ARBA" id="ARBA00023043"/>
    </source>
</evidence>